<dbReference type="GO" id="GO:0005524">
    <property type="term" value="F:ATP binding"/>
    <property type="evidence" value="ECO:0007669"/>
    <property type="project" value="UniProtKB-KW"/>
</dbReference>
<evidence type="ECO:0000259" key="6">
    <source>
        <dbReference type="Pfam" id="PF00501"/>
    </source>
</evidence>
<name>A0A941I1Z6_9MICO</name>
<evidence type="ECO:0000256" key="5">
    <source>
        <dbReference type="ARBA" id="ARBA00022990"/>
    </source>
</evidence>
<dbReference type="AlphaFoldDB" id="A0A941I1Z6"/>
<keyword evidence="3" id="KW-0547">Nucleotide-binding</keyword>
<dbReference type="InterPro" id="IPR025110">
    <property type="entry name" value="AMP-bd_C"/>
</dbReference>
<accession>A0A941I1Z6</accession>
<dbReference type="RefSeq" id="WP_211604343.1">
    <property type="nucleotide sequence ID" value="NZ_JAGSNF010000024.1"/>
</dbReference>
<evidence type="ECO:0000256" key="2">
    <source>
        <dbReference type="ARBA" id="ARBA00022598"/>
    </source>
</evidence>
<dbReference type="GO" id="GO:0006085">
    <property type="term" value="P:acetyl-CoA biosynthetic process"/>
    <property type="evidence" value="ECO:0007669"/>
    <property type="project" value="TreeGrafter"/>
</dbReference>
<feature type="domain" description="AMP-binding enzyme C-terminal" evidence="7">
    <location>
        <begin position="544"/>
        <end position="621"/>
    </location>
</feature>
<evidence type="ECO:0000256" key="3">
    <source>
        <dbReference type="ARBA" id="ARBA00022741"/>
    </source>
</evidence>
<dbReference type="GO" id="GO:0003987">
    <property type="term" value="F:acetate-CoA ligase activity"/>
    <property type="evidence" value="ECO:0007669"/>
    <property type="project" value="UniProtKB-EC"/>
</dbReference>
<dbReference type="EC" id="6.2.1.1" evidence="1"/>
<dbReference type="EMBL" id="JAGSNF010000024">
    <property type="protein sequence ID" value="MBR7744816.1"/>
    <property type="molecule type" value="Genomic_DNA"/>
</dbReference>
<evidence type="ECO:0000313" key="8">
    <source>
        <dbReference type="EMBL" id="MBR7744816.1"/>
    </source>
</evidence>
<dbReference type="PANTHER" id="PTHR24095">
    <property type="entry name" value="ACETYL-COENZYME A SYNTHETASE"/>
    <property type="match status" value="1"/>
</dbReference>
<dbReference type="Pfam" id="PF13193">
    <property type="entry name" value="AMP-binding_C"/>
    <property type="match status" value="1"/>
</dbReference>
<comment type="caution">
    <text evidence="8">The sequence shown here is derived from an EMBL/GenBank/DDBJ whole genome shotgun (WGS) entry which is preliminary data.</text>
</comment>
<keyword evidence="2" id="KW-0436">Ligase</keyword>
<dbReference type="Gene3D" id="3.30.300.30">
    <property type="match status" value="1"/>
</dbReference>
<dbReference type="InterPro" id="IPR000873">
    <property type="entry name" value="AMP-dep_synth/lig_dom"/>
</dbReference>
<dbReference type="PANTHER" id="PTHR24095:SF14">
    <property type="entry name" value="ACETYL-COENZYME A SYNTHETASE 1"/>
    <property type="match status" value="1"/>
</dbReference>
<keyword evidence="5" id="KW-0007">Acetylation</keyword>
<sequence>MTAAARPARAGSGTATWFPSDAVVAGSRLADLCRRAGVPDRAALDVWAREDPVRFWDLVTSWMGLRWTREPDVTVVGLDRPEAARWYPGGRFSLVDNTLQRWAEDGRGCRPALVWAGEDGAVGRMDRATLLAESARVAAGLRTAGVAVGDRVGVQLAMTPEVAVVQLALAWVGAVAVPVFSGFGASAVADRLRLAEARALVVADGVVRRGRVRDLRGQTAEVLAEVASLDLCVTVPVPVPGREPPDRLPHEVTWAELRALGDGADPGPSSHPADHPLMVAFTSGTTGRPKGITLGTAGFCVKAGSDAALLLDVGAGDVVGWVTDPGWVMHPITLLGGLLAGATVALVDGAPDHPHPARLWETVDALGVTVLGVSPTLVRGLAACGGEPRAVPGSLRVLASSGEPWTEDAYAWLFERVGGGRLPVVNYSGGTEVSGAILSNTVTEPIEPCAFAGPVPGMGAALADTGGNPVVSGPGELVLTCASPGMPLGFWGEPGRYERTYWADWPGRWRHGDWAEVTEGGPWLIHGRSDDTLKIAGKRIGPAEVENVANAVDGVLESAAVGVPDPVKGSALVVFARTALDTEPDPVREAVLTAVGARLGRALTPSAVHVVEDLPRTRSGKILRRLVLDAYLGRAVDADQPSLANPGALDAVRGPR</sequence>
<dbReference type="Pfam" id="PF00501">
    <property type="entry name" value="AMP-binding"/>
    <property type="match status" value="1"/>
</dbReference>
<reference evidence="8" key="1">
    <citation type="submission" date="2021-04" db="EMBL/GenBank/DDBJ databases">
        <title>Phycicoccus avicenniae sp. nov., a novel endophytic actinomycetes isolated from branch of Avicennia mariana.</title>
        <authorList>
            <person name="Tuo L."/>
        </authorList>
    </citation>
    <scope>NUCLEOTIDE SEQUENCE</scope>
    <source>
        <strain evidence="8">BSK3Z-2</strain>
    </source>
</reference>
<organism evidence="8 9">
    <name type="scientific">Phycicoccus avicenniae</name>
    <dbReference type="NCBI Taxonomy" id="2828860"/>
    <lineage>
        <taxon>Bacteria</taxon>
        <taxon>Bacillati</taxon>
        <taxon>Actinomycetota</taxon>
        <taxon>Actinomycetes</taxon>
        <taxon>Micrococcales</taxon>
        <taxon>Intrasporangiaceae</taxon>
        <taxon>Phycicoccus</taxon>
    </lineage>
</organism>
<evidence type="ECO:0000256" key="1">
    <source>
        <dbReference type="ARBA" id="ARBA00013275"/>
    </source>
</evidence>
<dbReference type="Gene3D" id="3.40.50.12780">
    <property type="entry name" value="N-terminal domain of ligase-like"/>
    <property type="match status" value="1"/>
</dbReference>
<dbReference type="InterPro" id="IPR045851">
    <property type="entry name" value="AMP-bd_C_sf"/>
</dbReference>
<feature type="domain" description="AMP-dependent synthetase/ligase" evidence="6">
    <location>
        <begin position="107"/>
        <end position="480"/>
    </location>
</feature>
<dbReference type="Proteomes" id="UP000677016">
    <property type="component" value="Unassembled WGS sequence"/>
</dbReference>
<dbReference type="InterPro" id="IPR020845">
    <property type="entry name" value="AMP-binding_CS"/>
</dbReference>
<keyword evidence="4" id="KW-0067">ATP-binding</keyword>
<dbReference type="PROSITE" id="PS00455">
    <property type="entry name" value="AMP_BINDING"/>
    <property type="match status" value="1"/>
</dbReference>
<protein>
    <recommendedName>
        <fullName evidence="1">acetate--CoA ligase</fullName>
        <ecNumber evidence="1">6.2.1.1</ecNumber>
    </recommendedName>
</protein>
<evidence type="ECO:0000313" key="9">
    <source>
        <dbReference type="Proteomes" id="UP000677016"/>
    </source>
</evidence>
<evidence type="ECO:0000256" key="4">
    <source>
        <dbReference type="ARBA" id="ARBA00022840"/>
    </source>
</evidence>
<dbReference type="SUPFAM" id="SSF56801">
    <property type="entry name" value="Acetyl-CoA synthetase-like"/>
    <property type="match status" value="1"/>
</dbReference>
<gene>
    <name evidence="8" type="ORF">KC207_16085</name>
</gene>
<proteinExistence type="predicted"/>
<evidence type="ECO:0000259" key="7">
    <source>
        <dbReference type="Pfam" id="PF13193"/>
    </source>
</evidence>
<keyword evidence="9" id="KW-1185">Reference proteome</keyword>
<dbReference type="InterPro" id="IPR042099">
    <property type="entry name" value="ANL_N_sf"/>
</dbReference>